<dbReference type="InterPro" id="IPR006365">
    <property type="entry name" value="Cbl_synth_CobL"/>
</dbReference>
<dbReference type="CDD" id="cd11644">
    <property type="entry name" value="Precorrin-6Y-MT"/>
    <property type="match status" value="1"/>
</dbReference>
<dbReference type="PANTHER" id="PTHR43182">
    <property type="entry name" value="COBALT-PRECORRIN-6B C(15)-METHYLTRANSFERASE (DECARBOXYLATING)"/>
    <property type="match status" value="1"/>
</dbReference>
<dbReference type="Pfam" id="PF08241">
    <property type="entry name" value="Methyltransf_11"/>
    <property type="match status" value="1"/>
</dbReference>
<dbReference type="PIRSF" id="PIRSF036428">
    <property type="entry name" value="CobL"/>
    <property type="match status" value="1"/>
</dbReference>
<dbReference type="InterPro" id="IPR029063">
    <property type="entry name" value="SAM-dependent_MTases_sf"/>
</dbReference>
<keyword evidence="9" id="KW-1185">Reference proteome</keyword>
<dbReference type="InterPro" id="IPR035996">
    <property type="entry name" value="4pyrrol_Methylase_sf"/>
</dbReference>
<organism evidence="8 9">
    <name type="scientific">Streptomyces marianii</name>
    <dbReference type="NCBI Taxonomy" id="1817406"/>
    <lineage>
        <taxon>Bacteria</taxon>
        <taxon>Bacillati</taxon>
        <taxon>Actinomycetota</taxon>
        <taxon>Actinomycetes</taxon>
        <taxon>Kitasatosporales</taxon>
        <taxon>Streptomycetaceae</taxon>
        <taxon>Streptomyces</taxon>
    </lineage>
</organism>
<evidence type="ECO:0000256" key="3">
    <source>
        <dbReference type="ARBA" id="ARBA00022603"/>
    </source>
</evidence>
<dbReference type="PANTHER" id="PTHR43182:SF1">
    <property type="entry name" value="COBALT-PRECORRIN-7 C(5)-METHYLTRANSFERASE"/>
    <property type="match status" value="1"/>
</dbReference>
<dbReference type="InterPro" id="IPR013216">
    <property type="entry name" value="Methyltransf_11"/>
</dbReference>
<dbReference type="InterPro" id="IPR014777">
    <property type="entry name" value="4pyrrole_Mease_sub1"/>
</dbReference>
<dbReference type="GO" id="GO:0008276">
    <property type="term" value="F:protein methyltransferase activity"/>
    <property type="evidence" value="ECO:0007669"/>
    <property type="project" value="InterPro"/>
</dbReference>
<dbReference type="Gene3D" id="3.40.50.150">
    <property type="entry name" value="Vaccinia Virus protein VP39"/>
    <property type="match status" value="1"/>
</dbReference>
<dbReference type="SUPFAM" id="SSF53790">
    <property type="entry name" value="Tetrapyrrole methylase"/>
    <property type="match status" value="1"/>
</dbReference>
<dbReference type="InterPro" id="IPR014776">
    <property type="entry name" value="4pyrrole_Mease_sub2"/>
</dbReference>
<protein>
    <submittedName>
        <fullName evidence="8">Precorrin-6y C5,15-methyltransferase (Decarboxylating) subunit CbiE</fullName>
    </submittedName>
</protein>
<reference evidence="8 9" key="1">
    <citation type="submission" date="2019-05" db="EMBL/GenBank/DDBJ databases">
        <title>Streptomyces marianii sp. nov., a novel marine actinomycete from southern coast of India.</title>
        <authorList>
            <person name="Iniyan A.M."/>
            <person name="Wink J."/>
            <person name="Ramprasad E."/>
            <person name="Ramana C.V."/>
            <person name="Bunk B."/>
            <person name="Sproer C."/>
            <person name="Joseph F.-J.R.S."/>
            <person name="Vincent S.G.P."/>
        </authorList>
    </citation>
    <scope>NUCLEOTIDE SEQUENCE [LARGE SCALE GENOMIC DNA]</scope>
    <source>
        <strain evidence="8 9">ICN19</strain>
    </source>
</reference>
<dbReference type="SUPFAM" id="SSF53335">
    <property type="entry name" value="S-adenosyl-L-methionine-dependent methyltransferases"/>
    <property type="match status" value="1"/>
</dbReference>
<evidence type="ECO:0000313" key="9">
    <source>
        <dbReference type="Proteomes" id="UP000305921"/>
    </source>
</evidence>
<evidence type="ECO:0000256" key="1">
    <source>
        <dbReference type="ARBA" id="ARBA00004953"/>
    </source>
</evidence>
<proteinExistence type="predicted"/>
<evidence type="ECO:0000259" key="6">
    <source>
        <dbReference type="Pfam" id="PF00590"/>
    </source>
</evidence>
<dbReference type="InterPro" id="IPR012818">
    <property type="entry name" value="CbiE"/>
</dbReference>
<keyword evidence="5" id="KW-0949">S-adenosyl-L-methionine</keyword>
<dbReference type="AlphaFoldDB" id="A0A5R9EH75"/>
<dbReference type="OrthoDB" id="4327941at2"/>
<dbReference type="NCBIfam" id="TIGR02467">
    <property type="entry name" value="CbiE"/>
    <property type="match status" value="1"/>
</dbReference>
<comment type="caution">
    <text evidence="8">The sequence shown here is derived from an EMBL/GenBank/DDBJ whole genome shotgun (WGS) entry which is preliminary data.</text>
</comment>
<evidence type="ECO:0000313" key="8">
    <source>
        <dbReference type="EMBL" id="TLQ48605.1"/>
    </source>
</evidence>
<evidence type="ECO:0000256" key="2">
    <source>
        <dbReference type="ARBA" id="ARBA00022573"/>
    </source>
</evidence>
<dbReference type="GO" id="GO:0032259">
    <property type="term" value="P:methylation"/>
    <property type="evidence" value="ECO:0007669"/>
    <property type="project" value="UniProtKB-KW"/>
</dbReference>
<gene>
    <name evidence="8" type="primary">cbiE</name>
    <name evidence="8" type="ORF">FEF34_32035</name>
</gene>
<dbReference type="InterPro" id="IPR000878">
    <property type="entry name" value="4pyrrol_Mease"/>
</dbReference>
<evidence type="ECO:0000256" key="5">
    <source>
        <dbReference type="ARBA" id="ARBA00022691"/>
    </source>
</evidence>
<dbReference type="Proteomes" id="UP000305921">
    <property type="component" value="Unassembled WGS sequence"/>
</dbReference>
<dbReference type="UniPathway" id="UPA00148"/>
<evidence type="ECO:0000259" key="7">
    <source>
        <dbReference type="Pfam" id="PF08241"/>
    </source>
</evidence>
<dbReference type="RefSeq" id="WP_138057856.1">
    <property type="nucleotide sequence ID" value="NZ_VAWE01000001.1"/>
</dbReference>
<sequence length="404" mass="41830">MADRVTVIGWDGSPLTAAARSALSAATLVAGAAHHLALPEVPPGAERIRLGSVDLAARRIAGHRGSPVVLADGDPGFFGVVRTLRAPQHGLEVEVVPAVSSVAAAFARAGMPWDDAQIVVAHSRTLRRAVNVCRARPKVAVLTSPGAGPAELALLLDGVHRTFVICEELGTEREQVTVLTSDKVADHSWRDPNVVIVIGGAAGAQGGAGWVAGGEPGSSARVRGWALPGGESRPAVEGESLQLRAAQLARLGPRLGDLVWDIGCGSGELAADASRFGAAVIAVDDDPAACIRADAAARRHGVLLQTVRGRAPHVLERLPEPDVVRIGGGGVPVVTACADRRPERIVTHASTRDEAEAIGAALTEGGYAVECALLQSVELDTGDWSERDRSVVFLLAGHRREPAS</sequence>
<dbReference type="GO" id="GO:0008757">
    <property type="term" value="F:S-adenosylmethionine-dependent methyltransferase activity"/>
    <property type="evidence" value="ECO:0007669"/>
    <property type="project" value="InterPro"/>
</dbReference>
<feature type="domain" description="Tetrapyrrole methylase" evidence="6">
    <location>
        <begin position="15"/>
        <end position="182"/>
    </location>
</feature>
<dbReference type="GO" id="GO:0009236">
    <property type="term" value="P:cobalamin biosynthetic process"/>
    <property type="evidence" value="ECO:0007669"/>
    <property type="project" value="UniProtKB-UniPathway"/>
</dbReference>
<dbReference type="EMBL" id="VAWE01000001">
    <property type="protein sequence ID" value="TLQ48605.1"/>
    <property type="molecule type" value="Genomic_DNA"/>
</dbReference>
<keyword evidence="4 8" id="KW-0808">Transferase</keyword>
<evidence type="ECO:0000256" key="4">
    <source>
        <dbReference type="ARBA" id="ARBA00022679"/>
    </source>
</evidence>
<name>A0A5R9EH75_9ACTN</name>
<dbReference type="Pfam" id="PF00590">
    <property type="entry name" value="TP_methylase"/>
    <property type="match status" value="1"/>
</dbReference>
<feature type="domain" description="Methyltransferase type 11" evidence="7">
    <location>
        <begin position="261"/>
        <end position="312"/>
    </location>
</feature>
<keyword evidence="2" id="KW-0169">Cobalamin biosynthesis</keyword>
<dbReference type="InterPro" id="IPR050714">
    <property type="entry name" value="Cobalamin_biosynth_MTase"/>
</dbReference>
<accession>A0A5R9EH75</accession>
<dbReference type="Gene3D" id="3.30.950.10">
    <property type="entry name" value="Methyltransferase, Cobalt-precorrin-4 Transmethylase, Domain 2"/>
    <property type="match status" value="1"/>
</dbReference>
<dbReference type="Gene3D" id="3.40.1010.10">
    <property type="entry name" value="Cobalt-precorrin-4 Transmethylase, Domain 1"/>
    <property type="match status" value="1"/>
</dbReference>
<keyword evidence="3 8" id="KW-0489">Methyltransferase</keyword>
<comment type="pathway">
    <text evidence="1">Cofactor biosynthesis; adenosylcobalamin biosynthesis.</text>
</comment>